<keyword evidence="9" id="KW-1185">Reference proteome</keyword>
<dbReference type="PANTHER" id="PTHR33885:SF3">
    <property type="entry name" value="PHAGE SHOCK PROTEIN C"/>
    <property type="match status" value="1"/>
</dbReference>
<organism evidence="8 9">
    <name type="scientific">Microbacterium kyungheense</name>
    <dbReference type="NCBI Taxonomy" id="1263636"/>
    <lineage>
        <taxon>Bacteria</taxon>
        <taxon>Bacillati</taxon>
        <taxon>Actinomycetota</taxon>
        <taxon>Actinomycetes</taxon>
        <taxon>Micrococcales</taxon>
        <taxon>Microbacteriaceae</taxon>
        <taxon>Microbacterium</taxon>
    </lineage>
</organism>
<reference evidence="8 9" key="1">
    <citation type="submission" date="2019-06" db="EMBL/GenBank/DDBJ databases">
        <title>Sequencing the genomes of 1000 actinobacteria strains.</title>
        <authorList>
            <person name="Klenk H.-P."/>
        </authorList>
    </citation>
    <scope>NUCLEOTIDE SEQUENCE [LARGE SCALE GENOMIC DNA]</scope>
    <source>
        <strain evidence="8 9">DSM 105492</strain>
    </source>
</reference>
<accession>A0A543FJC5</accession>
<feature type="transmembrane region" description="Helical" evidence="6">
    <location>
        <begin position="35"/>
        <end position="56"/>
    </location>
</feature>
<dbReference type="InterPro" id="IPR007168">
    <property type="entry name" value="Phageshock_PspC_N"/>
</dbReference>
<name>A0A543FJC5_9MICO</name>
<evidence type="ECO:0000313" key="8">
    <source>
        <dbReference type="EMBL" id="TQM33968.1"/>
    </source>
</evidence>
<evidence type="ECO:0000256" key="1">
    <source>
        <dbReference type="ARBA" id="ARBA00004162"/>
    </source>
</evidence>
<dbReference type="PANTHER" id="PTHR33885">
    <property type="entry name" value="PHAGE SHOCK PROTEIN C"/>
    <property type="match status" value="1"/>
</dbReference>
<evidence type="ECO:0000313" key="9">
    <source>
        <dbReference type="Proteomes" id="UP000320235"/>
    </source>
</evidence>
<dbReference type="Proteomes" id="UP000320235">
    <property type="component" value="Unassembled WGS sequence"/>
</dbReference>
<protein>
    <submittedName>
        <fullName evidence="8">Phage shock protein C (PspC) family protein</fullName>
    </submittedName>
</protein>
<gene>
    <name evidence="8" type="ORF">FB391_0255</name>
</gene>
<comment type="subcellular location">
    <subcellularLocation>
        <location evidence="1">Cell membrane</location>
        <topology evidence="1">Single-pass membrane protein</topology>
    </subcellularLocation>
</comment>
<dbReference type="EMBL" id="VFPE01000001">
    <property type="protein sequence ID" value="TQM33968.1"/>
    <property type="molecule type" value="Genomic_DNA"/>
</dbReference>
<feature type="domain" description="Phage shock protein PspC N-terminal" evidence="7">
    <location>
        <begin position="3"/>
        <end position="59"/>
    </location>
</feature>
<evidence type="ECO:0000256" key="5">
    <source>
        <dbReference type="ARBA" id="ARBA00023136"/>
    </source>
</evidence>
<dbReference type="Pfam" id="PF04024">
    <property type="entry name" value="PspC"/>
    <property type="match status" value="1"/>
</dbReference>
<comment type="caution">
    <text evidence="8">The sequence shown here is derived from an EMBL/GenBank/DDBJ whole genome shotgun (WGS) entry which is preliminary data.</text>
</comment>
<keyword evidence="4 6" id="KW-1133">Transmembrane helix</keyword>
<dbReference type="OrthoDB" id="7359894at2"/>
<proteinExistence type="predicted"/>
<evidence type="ECO:0000256" key="6">
    <source>
        <dbReference type="SAM" id="Phobius"/>
    </source>
</evidence>
<keyword evidence="2" id="KW-1003">Cell membrane</keyword>
<dbReference type="InterPro" id="IPR052027">
    <property type="entry name" value="PspC"/>
</dbReference>
<keyword evidence="3 6" id="KW-0812">Transmembrane</keyword>
<evidence type="ECO:0000256" key="4">
    <source>
        <dbReference type="ARBA" id="ARBA00022989"/>
    </source>
</evidence>
<evidence type="ECO:0000259" key="7">
    <source>
        <dbReference type="Pfam" id="PF04024"/>
    </source>
</evidence>
<evidence type="ECO:0000256" key="3">
    <source>
        <dbReference type="ARBA" id="ARBA00022692"/>
    </source>
</evidence>
<evidence type="ECO:0000256" key="2">
    <source>
        <dbReference type="ARBA" id="ARBA00022475"/>
    </source>
</evidence>
<keyword evidence="5 6" id="KW-0472">Membrane</keyword>
<dbReference type="GO" id="GO:0005886">
    <property type="term" value="C:plasma membrane"/>
    <property type="evidence" value="ECO:0007669"/>
    <property type="project" value="UniProtKB-SubCell"/>
</dbReference>
<sequence>MNALMRPRQGRLIAGVCAAIANRFGWNVTLVRVLTAIAVIFFGLSLWAYIILWILIPNEA</sequence>
<dbReference type="AlphaFoldDB" id="A0A543FJC5"/>